<keyword evidence="2" id="KW-0812">Transmembrane</keyword>
<reference evidence="3" key="1">
    <citation type="submission" date="2020-03" db="EMBL/GenBank/DDBJ databases">
        <title>Castanea mollissima Vanexum genome sequencing.</title>
        <authorList>
            <person name="Staton M."/>
        </authorList>
    </citation>
    <scope>NUCLEOTIDE SEQUENCE</scope>
    <source>
        <tissue evidence="3">Leaf</tissue>
    </source>
</reference>
<evidence type="ECO:0000313" key="3">
    <source>
        <dbReference type="EMBL" id="KAF3955955.1"/>
    </source>
</evidence>
<proteinExistence type="predicted"/>
<evidence type="ECO:0000313" key="4">
    <source>
        <dbReference type="Proteomes" id="UP000737018"/>
    </source>
</evidence>
<dbReference type="InterPro" id="IPR040361">
    <property type="entry name" value="TPD1"/>
</dbReference>
<keyword evidence="2" id="KW-1133">Transmembrane helix</keyword>
<sequence>MAELLSESQGKDEERVETRFVVVVVVLSCCCAAFVVVVSGVESSIIFQGKTNIIKLPHRKLLAMVEPNRIFGEKCTKSDIVVNQGPTAPLPSGIPTYTVEISNVCATSCNIAAIHLKCGWFSSAKLINPKVFRRLGFDDCLVNDGKSLGVGESLSFQYANTFSYPMSVSSVACV</sequence>
<accession>A0A8J4QU10</accession>
<gene>
    <name evidence="3" type="ORF">CMV_018889</name>
</gene>
<evidence type="ECO:0000256" key="1">
    <source>
        <dbReference type="ARBA" id="ARBA00022729"/>
    </source>
</evidence>
<evidence type="ECO:0000256" key="2">
    <source>
        <dbReference type="SAM" id="Phobius"/>
    </source>
</evidence>
<dbReference type="AlphaFoldDB" id="A0A8J4QU10"/>
<keyword evidence="2" id="KW-0472">Membrane</keyword>
<feature type="transmembrane region" description="Helical" evidence="2">
    <location>
        <begin position="20"/>
        <end position="41"/>
    </location>
</feature>
<dbReference type="Proteomes" id="UP000737018">
    <property type="component" value="Unassembled WGS sequence"/>
</dbReference>
<name>A0A8J4QU10_9ROSI</name>
<dbReference type="Pfam" id="PF24068">
    <property type="entry name" value="TPD1_C"/>
    <property type="match status" value="1"/>
</dbReference>
<dbReference type="PANTHER" id="PTHR33184:SF67">
    <property type="entry name" value="PROTEIN TAPETUM DETERMINANT 1"/>
    <property type="match status" value="1"/>
</dbReference>
<keyword evidence="1" id="KW-0732">Signal</keyword>
<dbReference type="PANTHER" id="PTHR33184">
    <property type="entry name" value="PROTEIN TAPETUM DETERMINANT 1-LIKE-RELATED"/>
    <property type="match status" value="1"/>
</dbReference>
<organism evidence="3 4">
    <name type="scientific">Castanea mollissima</name>
    <name type="common">Chinese chestnut</name>
    <dbReference type="NCBI Taxonomy" id="60419"/>
    <lineage>
        <taxon>Eukaryota</taxon>
        <taxon>Viridiplantae</taxon>
        <taxon>Streptophyta</taxon>
        <taxon>Embryophyta</taxon>
        <taxon>Tracheophyta</taxon>
        <taxon>Spermatophyta</taxon>
        <taxon>Magnoliopsida</taxon>
        <taxon>eudicotyledons</taxon>
        <taxon>Gunneridae</taxon>
        <taxon>Pentapetalae</taxon>
        <taxon>rosids</taxon>
        <taxon>fabids</taxon>
        <taxon>Fagales</taxon>
        <taxon>Fagaceae</taxon>
        <taxon>Castanea</taxon>
    </lineage>
</organism>
<comment type="caution">
    <text evidence="3">The sequence shown here is derived from an EMBL/GenBank/DDBJ whole genome shotgun (WGS) entry which is preliminary data.</text>
</comment>
<dbReference type="EMBL" id="JRKL02003235">
    <property type="protein sequence ID" value="KAF3955955.1"/>
    <property type="molecule type" value="Genomic_DNA"/>
</dbReference>
<keyword evidence="4" id="KW-1185">Reference proteome</keyword>
<dbReference type="GO" id="GO:0001709">
    <property type="term" value="P:cell fate determination"/>
    <property type="evidence" value="ECO:0007669"/>
    <property type="project" value="TreeGrafter"/>
</dbReference>
<dbReference type="OrthoDB" id="1572689at2759"/>
<protein>
    <submittedName>
        <fullName evidence="3">Uncharacterized protein</fullName>
    </submittedName>
</protein>